<organism evidence="1 2">
    <name type="scientific">Cichorium intybus</name>
    <name type="common">Chicory</name>
    <dbReference type="NCBI Taxonomy" id="13427"/>
    <lineage>
        <taxon>Eukaryota</taxon>
        <taxon>Viridiplantae</taxon>
        <taxon>Streptophyta</taxon>
        <taxon>Embryophyta</taxon>
        <taxon>Tracheophyta</taxon>
        <taxon>Spermatophyta</taxon>
        <taxon>Magnoliopsida</taxon>
        <taxon>eudicotyledons</taxon>
        <taxon>Gunneridae</taxon>
        <taxon>Pentapetalae</taxon>
        <taxon>asterids</taxon>
        <taxon>campanulids</taxon>
        <taxon>Asterales</taxon>
        <taxon>Asteraceae</taxon>
        <taxon>Cichorioideae</taxon>
        <taxon>Cichorieae</taxon>
        <taxon>Cichoriinae</taxon>
        <taxon>Cichorium</taxon>
    </lineage>
</organism>
<keyword evidence="2" id="KW-1185">Reference proteome</keyword>
<sequence length="114" mass="12326">MFGNVERSREKEIEMGKPKGKQGKREKKCEAAVAPVLLVVMEMAAPLPTFRYLAEFKSTEDSLKCGVPYGNPDFPCEFGSGSGDDSLGGATAGKYVPIVSDASAYEKMLDLQIN</sequence>
<dbReference type="Proteomes" id="UP001055811">
    <property type="component" value="Linkage Group LG08"/>
</dbReference>
<gene>
    <name evidence="1" type="ORF">L2E82_44961</name>
</gene>
<reference evidence="2" key="1">
    <citation type="journal article" date="2022" name="Mol. Ecol. Resour.">
        <title>The genomes of chicory, endive, great burdock and yacon provide insights into Asteraceae palaeo-polyploidization history and plant inulin production.</title>
        <authorList>
            <person name="Fan W."/>
            <person name="Wang S."/>
            <person name="Wang H."/>
            <person name="Wang A."/>
            <person name="Jiang F."/>
            <person name="Liu H."/>
            <person name="Zhao H."/>
            <person name="Xu D."/>
            <person name="Zhang Y."/>
        </authorList>
    </citation>
    <scope>NUCLEOTIDE SEQUENCE [LARGE SCALE GENOMIC DNA]</scope>
    <source>
        <strain evidence="2">cv. Punajuju</strain>
    </source>
</reference>
<accession>A0ACB8ZSJ5</accession>
<reference evidence="1 2" key="2">
    <citation type="journal article" date="2022" name="Mol. Ecol. Resour.">
        <title>The genomes of chicory, endive, great burdock and yacon provide insights into Asteraceae paleo-polyploidization history and plant inulin production.</title>
        <authorList>
            <person name="Fan W."/>
            <person name="Wang S."/>
            <person name="Wang H."/>
            <person name="Wang A."/>
            <person name="Jiang F."/>
            <person name="Liu H."/>
            <person name="Zhao H."/>
            <person name="Xu D."/>
            <person name="Zhang Y."/>
        </authorList>
    </citation>
    <scope>NUCLEOTIDE SEQUENCE [LARGE SCALE GENOMIC DNA]</scope>
    <source>
        <strain evidence="2">cv. Punajuju</strain>
        <tissue evidence="1">Leaves</tissue>
    </source>
</reference>
<comment type="caution">
    <text evidence="1">The sequence shown here is derived from an EMBL/GenBank/DDBJ whole genome shotgun (WGS) entry which is preliminary data.</text>
</comment>
<name>A0ACB8ZSJ5_CICIN</name>
<evidence type="ECO:0000313" key="2">
    <source>
        <dbReference type="Proteomes" id="UP001055811"/>
    </source>
</evidence>
<protein>
    <submittedName>
        <fullName evidence="1">Uncharacterized protein</fullName>
    </submittedName>
</protein>
<dbReference type="EMBL" id="CM042016">
    <property type="protein sequence ID" value="KAI3700335.1"/>
    <property type="molecule type" value="Genomic_DNA"/>
</dbReference>
<evidence type="ECO:0000313" key="1">
    <source>
        <dbReference type="EMBL" id="KAI3700335.1"/>
    </source>
</evidence>
<proteinExistence type="predicted"/>